<protein>
    <submittedName>
        <fullName evidence="3">Uncharacterized protein</fullName>
    </submittedName>
</protein>
<gene>
    <name evidence="3" type="ORF">NHX12_001199</name>
</gene>
<evidence type="ECO:0000256" key="1">
    <source>
        <dbReference type="PROSITE-ProRule" id="PRU00339"/>
    </source>
</evidence>
<dbReference type="PROSITE" id="PS50005">
    <property type="entry name" value="TPR"/>
    <property type="match status" value="1"/>
</dbReference>
<dbReference type="Gene3D" id="1.25.40.10">
    <property type="entry name" value="Tetratricopeptide repeat domain"/>
    <property type="match status" value="1"/>
</dbReference>
<dbReference type="Pfam" id="PF17826">
    <property type="entry name" value="DUF5588"/>
    <property type="match status" value="2"/>
</dbReference>
<dbReference type="PANTHER" id="PTHR31919">
    <property type="entry name" value="ZINC FINGERS AND HOMEOBOXES PROTEIN 1, ISOFORM 2"/>
    <property type="match status" value="1"/>
</dbReference>
<evidence type="ECO:0000256" key="2">
    <source>
        <dbReference type="SAM" id="MobiDB-lite"/>
    </source>
</evidence>
<comment type="caution">
    <text evidence="3">The sequence shown here is derived from an EMBL/GenBank/DDBJ whole genome shotgun (WGS) entry which is preliminary data.</text>
</comment>
<feature type="compositionally biased region" description="Basic and acidic residues" evidence="2">
    <location>
        <begin position="189"/>
        <end position="201"/>
    </location>
</feature>
<dbReference type="SUPFAM" id="SSF48452">
    <property type="entry name" value="TPR-like"/>
    <property type="match status" value="1"/>
</dbReference>
<evidence type="ECO:0000313" key="3">
    <source>
        <dbReference type="EMBL" id="KAJ3597682.1"/>
    </source>
</evidence>
<dbReference type="EMBL" id="JANIIK010000109">
    <property type="protein sequence ID" value="KAJ3597682.1"/>
    <property type="molecule type" value="Genomic_DNA"/>
</dbReference>
<keyword evidence="4" id="KW-1185">Reference proteome</keyword>
<dbReference type="AlphaFoldDB" id="A0A9Q0DZG0"/>
<feature type="repeat" description="TPR" evidence="1">
    <location>
        <begin position="52"/>
        <end position="85"/>
    </location>
</feature>
<sequence>MEIFGSTFDDSVFSETKDKVSVKLLPYKAKLCESQWFCESAAIDTEDSLEKQKVFKFRGDLASRQRNYKEALEAYNSCLEWVPDSNLTIRRDVLDGIARCYSNLGQEERALEVADLLSKEASNTCHLTSLLLLKVSIHQRSGALGPKVASLEQLCCLLPFYPWHWYNLGQTCLRQLQTNGSLGSCRLRSPGDEADGSRTEEGQGEEEEERAWLEACMSFIRTRLLLRMLRQQQSSFVLQRTKSALCRSDEALLQLNPTEEMLQTLTALLSEDLVPEKMREDGQDGESLASISMQSFHERWWDKVLGSQ</sequence>
<dbReference type="Proteomes" id="UP001148018">
    <property type="component" value="Unassembled WGS sequence"/>
</dbReference>
<accession>A0A9Q0DZG0</accession>
<keyword evidence="1" id="KW-0802">TPR repeat</keyword>
<evidence type="ECO:0000313" key="4">
    <source>
        <dbReference type="Proteomes" id="UP001148018"/>
    </source>
</evidence>
<reference evidence="3" key="1">
    <citation type="submission" date="2022-07" db="EMBL/GenBank/DDBJ databases">
        <title>Chromosome-level genome of Muraenolepis orangiensis.</title>
        <authorList>
            <person name="Kim J."/>
        </authorList>
    </citation>
    <scope>NUCLEOTIDE SEQUENCE</scope>
    <source>
        <strain evidence="3">KU_S4_2022</strain>
        <tissue evidence="3">Muscle</tissue>
    </source>
</reference>
<dbReference type="OrthoDB" id="6334002at2759"/>
<proteinExistence type="predicted"/>
<feature type="region of interest" description="Disordered" evidence="2">
    <location>
        <begin position="187"/>
        <end position="207"/>
    </location>
</feature>
<dbReference type="InterPro" id="IPR041404">
    <property type="entry name" value="DUF5588"/>
</dbReference>
<organism evidence="3 4">
    <name type="scientific">Muraenolepis orangiensis</name>
    <name type="common">Patagonian moray cod</name>
    <dbReference type="NCBI Taxonomy" id="630683"/>
    <lineage>
        <taxon>Eukaryota</taxon>
        <taxon>Metazoa</taxon>
        <taxon>Chordata</taxon>
        <taxon>Craniata</taxon>
        <taxon>Vertebrata</taxon>
        <taxon>Euteleostomi</taxon>
        <taxon>Actinopterygii</taxon>
        <taxon>Neopterygii</taxon>
        <taxon>Teleostei</taxon>
        <taxon>Neoteleostei</taxon>
        <taxon>Acanthomorphata</taxon>
        <taxon>Zeiogadaria</taxon>
        <taxon>Gadariae</taxon>
        <taxon>Gadiformes</taxon>
        <taxon>Muraenolepidoidei</taxon>
        <taxon>Muraenolepididae</taxon>
        <taxon>Muraenolepis</taxon>
    </lineage>
</organism>
<dbReference type="InterPro" id="IPR019734">
    <property type="entry name" value="TPR_rpt"/>
</dbReference>
<name>A0A9Q0DZG0_9TELE</name>
<dbReference type="InterPro" id="IPR011990">
    <property type="entry name" value="TPR-like_helical_dom_sf"/>
</dbReference>
<dbReference type="PANTHER" id="PTHR31919:SF1">
    <property type="entry name" value="ZINC FINGERS AND HOMEOBOXES PROTEIN 1, ISOFORM 2"/>
    <property type="match status" value="1"/>
</dbReference>